<comment type="caution">
    <text evidence="5">The sequence shown here is derived from an EMBL/GenBank/DDBJ whole genome shotgun (WGS) entry which is preliminary data.</text>
</comment>
<accession>A0A3N7HVQ9</accession>
<dbReference type="AlphaFoldDB" id="A0A3N7HVQ9"/>
<evidence type="ECO:0000256" key="2">
    <source>
        <dbReference type="SAM" id="MobiDB-lite"/>
    </source>
</evidence>
<feature type="domain" description="Alkaline proteinase inhibitor/ Outer membrane lipoprotein Omp19" evidence="4">
    <location>
        <begin position="53"/>
        <end position="145"/>
    </location>
</feature>
<evidence type="ECO:0000256" key="3">
    <source>
        <dbReference type="SAM" id="SignalP"/>
    </source>
</evidence>
<dbReference type="Proteomes" id="UP000267464">
    <property type="component" value="Unassembled WGS sequence"/>
</dbReference>
<evidence type="ECO:0000313" key="6">
    <source>
        <dbReference type="Proteomes" id="UP000267464"/>
    </source>
</evidence>
<dbReference type="GO" id="GO:0004866">
    <property type="term" value="F:endopeptidase inhibitor activity"/>
    <property type="evidence" value="ECO:0007669"/>
    <property type="project" value="InterPro"/>
</dbReference>
<evidence type="ECO:0000256" key="1">
    <source>
        <dbReference type="ARBA" id="ARBA00022729"/>
    </source>
</evidence>
<gene>
    <name evidence="5" type="ORF">DZC73_05530</name>
</gene>
<sequence length="149" mass="15675">MSSTTTFHRRSRVRLALAAAALLHALAAVPVQAAPLPAASGPASSPAAALPDAGTWTLSKDGEGAPACRVKLERRRVIGGSAISASPRCSGVTARAEDLYAWHRNPAGELVMSDPQRHAVLVFHALPNGVWATGESDEDRLLLQRVRGR</sequence>
<evidence type="ECO:0000313" key="5">
    <source>
        <dbReference type="EMBL" id="RQP26468.1"/>
    </source>
</evidence>
<dbReference type="InterPro" id="IPR016085">
    <property type="entry name" value="Protease_inh_B-barrel_dom"/>
</dbReference>
<dbReference type="Pfam" id="PF02974">
    <property type="entry name" value="Inh"/>
    <property type="match status" value="1"/>
</dbReference>
<reference evidence="5 6" key="2">
    <citation type="submission" date="2018-12" db="EMBL/GenBank/DDBJ databases">
        <title>Rhizobacter gummiphilus sp. nov., a rubber-degrading bacterium isolated from the soil of a botanical garden in Japan.</title>
        <authorList>
            <person name="Shunsuke S.S."/>
        </authorList>
    </citation>
    <scope>NUCLEOTIDE SEQUENCE [LARGE SCALE GENOMIC DNA]</scope>
    <source>
        <strain evidence="5 6">S-16</strain>
    </source>
</reference>
<dbReference type="EMBL" id="QUSW01000001">
    <property type="protein sequence ID" value="RQP26468.1"/>
    <property type="molecule type" value="Genomic_DNA"/>
</dbReference>
<name>A0A3N7HVQ9_9BURK</name>
<feature type="chain" id="PRO_5017963170" description="Alkaline proteinase inhibitor/ Outer membrane lipoprotein Omp19 domain-containing protein" evidence="3">
    <location>
        <begin position="34"/>
        <end position="149"/>
    </location>
</feature>
<reference evidence="5 6" key="1">
    <citation type="submission" date="2018-08" db="EMBL/GenBank/DDBJ databases">
        <authorList>
            <person name="Khan S.A."/>
            <person name="Jeon C.O."/>
            <person name="Chun B.H."/>
            <person name="Jeong S.E."/>
        </authorList>
    </citation>
    <scope>NUCLEOTIDE SEQUENCE [LARGE SCALE GENOMIC DNA]</scope>
    <source>
        <strain evidence="5 6">S-16</strain>
    </source>
</reference>
<organism evidence="5 6">
    <name type="scientific">Piscinibacter terrae</name>
    <dbReference type="NCBI Taxonomy" id="2496871"/>
    <lineage>
        <taxon>Bacteria</taxon>
        <taxon>Pseudomonadati</taxon>
        <taxon>Pseudomonadota</taxon>
        <taxon>Betaproteobacteria</taxon>
        <taxon>Burkholderiales</taxon>
        <taxon>Sphaerotilaceae</taxon>
        <taxon>Piscinibacter</taxon>
    </lineage>
</organism>
<dbReference type="SUPFAM" id="SSF50882">
    <property type="entry name" value="beta-Barrel protease inhibitors"/>
    <property type="match status" value="1"/>
</dbReference>
<proteinExistence type="predicted"/>
<keyword evidence="1 3" id="KW-0732">Signal</keyword>
<protein>
    <recommendedName>
        <fullName evidence="4">Alkaline proteinase inhibitor/ Outer membrane lipoprotein Omp19 domain-containing protein</fullName>
    </recommendedName>
</protein>
<dbReference type="OrthoDB" id="7191687at2"/>
<feature type="compositionally biased region" description="Low complexity" evidence="2">
    <location>
        <begin position="37"/>
        <end position="54"/>
    </location>
</feature>
<dbReference type="Gene3D" id="2.40.128.10">
    <property type="match status" value="1"/>
</dbReference>
<keyword evidence="6" id="KW-1185">Reference proteome</keyword>
<dbReference type="InterPro" id="IPR021140">
    <property type="entry name" value="Inh/Omp19"/>
</dbReference>
<feature type="signal peptide" evidence="3">
    <location>
        <begin position="1"/>
        <end position="33"/>
    </location>
</feature>
<evidence type="ECO:0000259" key="4">
    <source>
        <dbReference type="Pfam" id="PF02974"/>
    </source>
</evidence>
<dbReference type="RefSeq" id="WP_124539154.1">
    <property type="nucleotide sequence ID" value="NZ_QUSW01000001.1"/>
</dbReference>
<feature type="region of interest" description="Disordered" evidence="2">
    <location>
        <begin position="37"/>
        <end position="63"/>
    </location>
</feature>